<evidence type="ECO:0008006" key="4">
    <source>
        <dbReference type="Google" id="ProtNLM"/>
    </source>
</evidence>
<protein>
    <recommendedName>
        <fullName evidence="4">Hemolysin</fullName>
    </recommendedName>
</protein>
<organism evidence="2 3">
    <name type="scientific">Paraglaciecola polaris LMG 21857</name>
    <dbReference type="NCBI Taxonomy" id="1129793"/>
    <lineage>
        <taxon>Bacteria</taxon>
        <taxon>Pseudomonadati</taxon>
        <taxon>Pseudomonadota</taxon>
        <taxon>Gammaproteobacteria</taxon>
        <taxon>Alteromonadales</taxon>
        <taxon>Alteromonadaceae</taxon>
        <taxon>Paraglaciecola</taxon>
    </lineage>
</organism>
<name>K6Z5Q2_9ALTE</name>
<sequence>MQLSKIFFVVSMLVISSVGVQAQEGRGQGSGERRPPPEAFEACADKAEGDSVTFETRRGDSLSGTCQMKDDALVAVPDNAKRD</sequence>
<feature type="signal peptide" evidence="1">
    <location>
        <begin position="1"/>
        <end position="22"/>
    </location>
</feature>
<proteinExistence type="predicted"/>
<feature type="chain" id="PRO_5003898096" description="Hemolysin" evidence="1">
    <location>
        <begin position="23"/>
        <end position="83"/>
    </location>
</feature>
<dbReference type="Proteomes" id="UP000006322">
    <property type="component" value="Unassembled WGS sequence"/>
</dbReference>
<accession>K6Z5Q2</accession>
<gene>
    <name evidence="2" type="ORF">GPLA_0620</name>
</gene>
<reference evidence="3" key="1">
    <citation type="journal article" date="2014" name="Environ. Microbiol.">
        <title>Comparative genomics of the marine bacterial genus Glaciecola reveals the high degree of genomic diversity and genomic characteristic for cold adaptation.</title>
        <authorList>
            <person name="Qin Q.L."/>
            <person name="Xie B.B."/>
            <person name="Yu Y."/>
            <person name="Shu Y.L."/>
            <person name="Rong J.C."/>
            <person name="Zhang Y.J."/>
            <person name="Zhao D.L."/>
            <person name="Chen X.L."/>
            <person name="Zhang X.Y."/>
            <person name="Chen B."/>
            <person name="Zhou B.C."/>
            <person name="Zhang Y.Z."/>
        </authorList>
    </citation>
    <scope>NUCLEOTIDE SEQUENCE [LARGE SCALE GENOMIC DNA]</scope>
    <source>
        <strain evidence="3">LMG 21857</strain>
    </source>
</reference>
<dbReference type="RefSeq" id="WP_007103340.1">
    <property type="nucleotide sequence ID" value="NZ_BAER01000017.1"/>
</dbReference>
<dbReference type="OrthoDB" id="5704257at2"/>
<dbReference type="EMBL" id="BAER01000017">
    <property type="protein sequence ID" value="GAC31536.1"/>
    <property type="molecule type" value="Genomic_DNA"/>
</dbReference>
<dbReference type="STRING" id="1129793.GPLA_0620"/>
<evidence type="ECO:0000313" key="2">
    <source>
        <dbReference type="EMBL" id="GAC31536.1"/>
    </source>
</evidence>
<evidence type="ECO:0000313" key="3">
    <source>
        <dbReference type="Proteomes" id="UP000006322"/>
    </source>
</evidence>
<comment type="caution">
    <text evidence="2">The sequence shown here is derived from an EMBL/GenBank/DDBJ whole genome shotgun (WGS) entry which is preliminary data.</text>
</comment>
<keyword evidence="1" id="KW-0732">Signal</keyword>
<dbReference type="AlphaFoldDB" id="K6Z5Q2"/>
<keyword evidence="3" id="KW-1185">Reference proteome</keyword>
<evidence type="ECO:0000256" key="1">
    <source>
        <dbReference type="SAM" id="SignalP"/>
    </source>
</evidence>